<accession>A0A4Y7K149</accession>
<dbReference type="AlphaFoldDB" id="A0A4Y7K149"/>
<reference evidence="1 2" key="1">
    <citation type="journal article" date="2018" name="Science">
        <title>The opium poppy genome and morphinan production.</title>
        <authorList>
            <person name="Guo L."/>
            <person name="Winzer T."/>
            <person name="Yang X."/>
            <person name="Li Y."/>
            <person name="Ning Z."/>
            <person name="He Z."/>
            <person name="Teodor R."/>
            <person name="Lu Y."/>
            <person name="Bowser T.A."/>
            <person name="Graham I.A."/>
            <person name="Ye K."/>
        </authorList>
    </citation>
    <scope>NUCLEOTIDE SEQUENCE [LARGE SCALE GENOMIC DNA]</scope>
    <source>
        <strain evidence="2">cv. HN1</strain>
        <tissue evidence="1">Leaves</tissue>
    </source>
</reference>
<evidence type="ECO:0008006" key="3">
    <source>
        <dbReference type="Google" id="ProtNLM"/>
    </source>
</evidence>
<keyword evidence="2" id="KW-1185">Reference proteome</keyword>
<dbReference type="Gramene" id="RZC66040">
    <property type="protein sequence ID" value="RZC66040"/>
    <property type="gene ID" value="C5167_009733"/>
</dbReference>
<dbReference type="Proteomes" id="UP000316621">
    <property type="component" value="Chromosome 6"/>
</dbReference>
<organism evidence="1 2">
    <name type="scientific">Papaver somniferum</name>
    <name type="common">Opium poppy</name>
    <dbReference type="NCBI Taxonomy" id="3469"/>
    <lineage>
        <taxon>Eukaryota</taxon>
        <taxon>Viridiplantae</taxon>
        <taxon>Streptophyta</taxon>
        <taxon>Embryophyta</taxon>
        <taxon>Tracheophyta</taxon>
        <taxon>Spermatophyta</taxon>
        <taxon>Magnoliopsida</taxon>
        <taxon>Ranunculales</taxon>
        <taxon>Papaveraceae</taxon>
        <taxon>Papaveroideae</taxon>
        <taxon>Papaver</taxon>
    </lineage>
</organism>
<protein>
    <recommendedName>
        <fullName evidence="3">F-box associated domain-containing protein</fullName>
    </recommendedName>
</protein>
<sequence length="208" mass="24145">MSGCKVDQGKTISLDVSKEQFYTLDYPNGVSDVCQLLEMGGSVCFLEYESTGKIKYWVLKEHEENQRKQNQHNEWLEYNIEILQNNDVPKLFHNFKSNNCVGIIKNPTHKIIFWNTNVRILDGPDERGFISFYTPEVYSYDVELKTSEFISQHRGIFVKWDLNSVAHFQSTFAVVSYTVLLYQGMDREMKLATIISGRLEEPCKSSKC</sequence>
<proteinExistence type="predicted"/>
<evidence type="ECO:0000313" key="2">
    <source>
        <dbReference type="Proteomes" id="UP000316621"/>
    </source>
</evidence>
<dbReference type="EMBL" id="CM010720">
    <property type="protein sequence ID" value="RZC66040.1"/>
    <property type="molecule type" value="Genomic_DNA"/>
</dbReference>
<gene>
    <name evidence="1" type="ORF">C5167_009733</name>
</gene>
<name>A0A4Y7K149_PAPSO</name>
<evidence type="ECO:0000313" key="1">
    <source>
        <dbReference type="EMBL" id="RZC66040.1"/>
    </source>
</evidence>